<sequence>MAMNTGSDNSWPTEASEEEKWLSTWNGRGREIISLHIPLPLYISINPYFERPSSSDIFFSILFNDFSRFRSLLGSRSASLRDIDELGRTLLHCSLLRNKGPDFCRFLLDQGAETQVNVLSFRCDGISKAETPLHTAIAAIPKVPEPWHEPPEWAYERIRWLLEVGADVHIPDSSGISCLDLAFSIADNKLKSIIIPHADIDVIGNILVSKAGGKPVLRQWLEHGPESTLANINLLVEAGANPKARNSLGQTCLHLVLESAVADFPLQSKELRRVLVQLIKNGADVNATNHNGSSVTDLAFHHPDPQSKLGTYPADLWACSLAACGYNVFVDFQKSQPRLPRLDSQYTSKDFETLWNGVKDRSYIFTNILHSPKETLNNSFSTVAQIFQPGDLACLLETDPCLFEGMERYQWAFDLQQAEVDLEPIMFEHLLQVNDELDSAWDYYEIGFNDSKTNTKFPYTASLYRMLFKDLHAIGQRDEELIVPGDGKRTYHHFCALTQAIGIAILLYSQCYIGKFYPGFFRRPVSSIIIGGYKPYARYRRPMGPMGPIRKFTAVVRLQDLMCAGKVLGSPVFTLTTFYNRTKPAMLSCTCEDLIDTFGLSNIISTNPDDRFNTLVGVRIRGATIFPLMEMHSSSNQLFHWGIRPHQLHEPITFSYTEKILIGAPSINYNCKLKESNARHSAKAAGSISLVYLASCGNGTLAGH</sequence>
<evidence type="ECO:0000313" key="4">
    <source>
        <dbReference type="Proteomes" id="UP000287124"/>
    </source>
</evidence>
<keyword evidence="4" id="KW-1185">Reference proteome</keyword>
<evidence type="ECO:0000313" key="3">
    <source>
        <dbReference type="EMBL" id="RTE85253.1"/>
    </source>
</evidence>
<organism evidence="3 4">
    <name type="scientific">Fusarium euwallaceae</name>
    <dbReference type="NCBI Taxonomy" id="1147111"/>
    <lineage>
        <taxon>Eukaryota</taxon>
        <taxon>Fungi</taxon>
        <taxon>Dikarya</taxon>
        <taxon>Ascomycota</taxon>
        <taxon>Pezizomycotina</taxon>
        <taxon>Sordariomycetes</taxon>
        <taxon>Hypocreomycetidae</taxon>
        <taxon>Hypocreales</taxon>
        <taxon>Nectriaceae</taxon>
        <taxon>Fusarium</taxon>
        <taxon>Fusarium solani species complex</taxon>
    </lineage>
</organism>
<dbReference type="InterPro" id="IPR002110">
    <property type="entry name" value="Ankyrin_rpt"/>
</dbReference>
<dbReference type="SMART" id="SM00248">
    <property type="entry name" value="ANK"/>
    <property type="match status" value="3"/>
</dbReference>
<gene>
    <name evidence="3" type="ORF">BHE90_000084</name>
</gene>
<dbReference type="InterPro" id="IPR050745">
    <property type="entry name" value="Multifunctional_regulatory"/>
</dbReference>
<keyword evidence="2" id="KW-0040">ANK repeat</keyword>
<evidence type="ECO:0000256" key="2">
    <source>
        <dbReference type="ARBA" id="ARBA00023043"/>
    </source>
</evidence>
<dbReference type="Proteomes" id="UP000287124">
    <property type="component" value="Unassembled WGS sequence"/>
</dbReference>
<name>A0A430MBE3_9HYPO</name>
<accession>A0A430MBE3</accession>
<dbReference type="InterPro" id="IPR036770">
    <property type="entry name" value="Ankyrin_rpt-contain_sf"/>
</dbReference>
<dbReference type="PANTHER" id="PTHR24189">
    <property type="entry name" value="MYOTROPHIN"/>
    <property type="match status" value="1"/>
</dbReference>
<dbReference type="AlphaFoldDB" id="A0A430MBE3"/>
<comment type="caution">
    <text evidence="3">The sequence shown here is derived from an EMBL/GenBank/DDBJ whole genome shotgun (WGS) entry which is preliminary data.</text>
</comment>
<dbReference type="EMBL" id="MIKF01000001">
    <property type="protein sequence ID" value="RTE85253.1"/>
    <property type="molecule type" value="Genomic_DNA"/>
</dbReference>
<dbReference type="Gene3D" id="1.25.40.20">
    <property type="entry name" value="Ankyrin repeat-containing domain"/>
    <property type="match status" value="2"/>
</dbReference>
<reference evidence="3 4" key="1">
    <citation type="submission" date="2017-06" db="EMBL/GenBank/DDBJ databases">
        <title>Comparative genomic analysis of Ambrosia Fusariam Clade fungi.</title>
        <authorList>
            <person name="Stajich J.E."/>
            <person name="Carrillo J."/>
            <person name="Kijimoto T."/>
            <person name="Eskalen A."/>
            <person name="O'Donnell K."/>
            <person name="Kasson M."/>
        </authorList>
    </citation>
    <scope>NUCLEOTIDE SEQUENCE [LARGE SCALE GENOMIC DNA]</scope>
    <source>
        <strain evidence="3 4">UCR1854</strain>
    </source>
</reference>
<evidence type="ECO:0000256" key="1">
    <source>
        <dbReference type="ARBA" id="ARBA00022737"/>
    </source>
</evidence>
<protein>
    <submittedName>
        <fullName evidence="3">Uncharacterized protein</fullName>
    </submittedName>
</protein>
<dbReference type="SUPFAM" id="SSF48403">
    <property type="entry name" value="Ankyrin repeat"/>
    <property type="match status" value="1"/>
</dbReference>
<dbReference type="PANTHER" id="PTHR24189:SF71">
    <property type="entry name" value="ANKYRIN REPEAT DOMAIN 39"/>
    <property type="match status" value="1"/>
</dbReference>
<dbReference type="GO" id="GO:0005737">
    <property type="term" value="C:cytoplasm"/>
    <property type="evidence" value="ECO:0007669"/>
    <property type="project" value="TreeGrafter"/>
</dbReference>
<proteinExistence type="predicted"/>
<dbReference type="GO" id="GO:0005634">
    <property type="term" value="C:nucleus"/>
    <property type="evidence" value="ECO:0007669"/>
    <property type="project" value="TreeGrafter"/>
</dbReference>
<keyword evidence="1" id="KW-0677">Repeat</keyword>